<accession>A0A1M6R8J5</accession>
<dbReference type="Proteomes" id="UP000242497">
    <property type="component" value="Unassembled WGS sequence"/>
</dbReference>
<protein>
    <submittedName>
        <fullName evidence="6">HlyD family secretion protein</fullName>
    </submittedName>
</protein>
<evidence type="ECO:0000256" key="1">
    <source>
        <dbReference type="ARBA" id="ARBA00004196"/>
    </source>
</evidence>
<dbReference type="Gene3D" id="6.10.140.1990">
    <property type="match status" value="1"/>
</dbReference>
<dbReference type="SUPFAM" id="SSF111369">
    <property type="entry name" value="HlyD-like secretion proteins"/>
    <property type="match status" value="2"/>
</dbReference>
<dbReference type="GO" id="GO:1990961">
    <property type="term" value="P:xenobiotic detoxification by transmembrane export across the plasma membrane"/>
    <property type="evidence" value="ECO:0007669"/>
    <property type="project" value="InterPro"/>
</dbReference>
<dbReference type="InterPro" id="IPR058792">
    <property type="entry name" value="Beta-barrel_RND_2"/>
</dbReference>
<dbReference type="GO" id="GO:0019898">
    <property type="term" value="C:extrinsic component of membrane"/>
    <property type="evidence" value="ECO:0007669"/>
    <property type="project" value="InterPro"/>
</dbReference>
<evidence type="ECO:0000313" key="6">
    <source>
        <dbReference type="EMBL" id="SHK28783.1"/>
    </source>
</evidence>
<dbReference type="PROSITE" id="PS51257">
    <property type="entry name" value="PROKAR_LIPOPROTEIN"/>
    <property type="match status" value="1"/>
</dbReference>
<dbReference type="InterPro" id="IPR030190">
    <property type="entry name" value="MacA_alpha-hairpin_sf"/>
</dbReference>
<dbReference type="Pfam" id="PF25917">
    <property type="entry name" value="BSH_RND"/>
    <property type="match status" value="1"/>
</dbReference>
<sequence>MKLKHFLLVSLIVLFLTGCMKESKDLTYTGTIEADEIDISSEVSGTLQKLFIEEGKEIKKGEKIAKIDTTSLNLKLKEAKARLNSANAQLKDISNGTRIEEVKKAKASLESIEALLEGAKSKYDYLSKNYDDLKNLYENDAVSEKKLEEAKTLVDQSLSNFKNLQKQYDQGKVNLDFLLKGPTGEKIKIAQSEVERVNASIELLQYQISKGEIYSPIDGVVQNINYNENEFIQNGANIANILDLNNKWIKIYIPEKELHRISLNQELNINVDYLENEKIKGKVVYISPKAEFTPKNVESKENKEEMVFEVKIKIIKDSDLLKPGMFADVKLEGDK</sequence>
<evidence type="ECO:0000259" key="4">
    <source>
        <dbReference type="Pfam" id="PF25917"/>
    </source>
</evidence>
<name>A0A1M6R8J5_9FIRM</name>
<dbReference type="Gene3D" id="1.10.287.470">
    <property type="entry name" value="Helix hairpin bin"/>
    <property type="match status" value="1"/>
</dbReference>
<feature type="domain" description="Multidrug resistance protein MdtA-like barrel-sandwich hybrid" evidence="4">
    <location>
        <begin position="37"/>
        <end position="242"/>
    </location>
</feature>
<evidence type="ECO:0000256" key="2">
    <source>
        <dbReference type="ARBA" id="ARBA00023054"/>
    </source>
</evidence>
<dbReference type="STRING" id="1123349.SAMN02744037_02048"/>
<dbReference type="OrthoDB" id="9778236at2"/>
<dbReference type="EMBL" id="FRAE01000053">
    <property type="protein sequence ID" value="SHK28783.1"/>
    <property type="molecule type" value="Genomic_DNA"/>
</dbReference>
<dbReference type="AlphaFoldDB" id="A0A1M6R8J5"/>
<dbReference type="Pfam" id="PF25954">
    <property type="entry name" value="Beta-barrel_RND_2"/>
    <property type="match status" value="1"/>
</dbReference>
<feature type="domain" description="CusB-like beta-barrel" evidence="5">
    <location>
        <begin position="248"/>
        <end position="333"/>
    </location>
</feature>
<dbReference type="InterPro" id="IPR058625">
    <property type="entry name" value="MdtA-like_BSH"/>
</dbReference>
<dbReference type="PANTHER" id="PTHR32347">
    <property type="entry name" value="EFFLUX SYSTEM COMPONENT YKNX-RELATED"/>
    <property type="match status" value="1"/>
</dbReference>
<evidence type="ECO:0000313" key="7">
    <source>
        <dbReference type="Proteomes" id="UP000242497"/>
    </source>
</evidence>
<keyword evidence="7" id="KW-1185">Reference proteome</keyword>
<feature type="coiled-coil region" evidence="3">
    <location>
        <begin position="69"/>
        <end position="167"/>
    </location>
</feature>
<reference evidence="7" key="1">
    <citation type="submission" date="2016-11" db="EMBL/GenBank/DDBJ databases">
        <authorList>
            <person name="Varghese N."/>
            <person name="Submissions S."/>
        </authorList>
    </citation>
    <scope>NUCLEOTIDE SEQUENCE [LARGE SCALE GENOMIC DNA]</scope>
    <source>
        <strain evidence="7">DSM 15518</strain>
    </source>
</reference>
<dbReference type="Gene3D" id="2.40.30.170">
    <property type="match status" value="1"/>
</dbReference>
<evidence type="ECO:0000259" key="5">
    <source>
        <dbReference type="Pfam" id="PF25954"/>
    </source>
</evidence>
<dbReference type="InterPro" id="IPR050465">
    <property type="entry name" value="UPF0194_transport"/>
</dbReference>
<dbReference type="GO" id="GO:0030313">
    <property type="term" value="C:cell envelope"/>
    <property type="evidence" value="ECO:0007669"/>
    <property type="project" value="UniProtKB-SubCell"/>
</dbReference>
<keyword evidence="2 3" id="KW-0175">Coiled coil</keyword>
<gene>
    <name evidence="6" type="ORF">SAMN02744037_02048</name>
</gene>
<dbReference type="RefSeq" id="WP_072889666.1">
    <property type="nucleotide sequence ID" value="NZ_FRAE01000053.1"/>
</dbReference>
<dbReference type="GO" id="GO:1990195">
    <property type="term" value="C:macrolide transmembrane transporter complex"/>
    <property type="evidence" value="ECO:0007669"/>
    <property type="project" value="InterPro"/>
</dbReference>
<dbReference type="PANTHER" id="PTHR32347:SF23">
    <property type="entry name" value="BLL5650 PROTEIN"/>
    <property type="match status" value="1"/>
</dbReference>
<proteinExistence type="predicted"/>
<dbReference type="Gene3D" id="2.40.50.100">
    <property type="match status" value="2"/>
</dbReference>
<comment type="subcellular location">
    <subcellularLocation>
        <location evidence="1">Cell envelope</location>
    </subcellularLocation>
</comment>
<organism evidence="6 7">
    <name type="scientific">Tepidibacter formicigenes DSM 15518</name>
    <dbReference type="NCBI Taxonomy" id="1123349"/>
    <lineage>
        <taxon>Bacteria</taxon>
        <taxon>Bacillati</taxon>
        <taxon>Bacillota</taxon>
        <taxon>Clostridia</taxon>
        <taxon>Peptostreptococcales</taxon>
        <taxon>Peptostreptococcaceae</taxon>
        <taxon>Tepidibacter</taxon>
    </lineage>
</organism>
<evidence type="ECO:0000256" key="3">
    <source>
        <dbReference type="SAM" id="Coils"/>
    </source>
</evidence>